<dbReference type="Pfam" id="PF03083">
    <property type="entry name" value="MtN3_slv"/>
    <property type="match status" value="2"/>
</dbReference>
<feature type="transmembrane region" description="Helical" evidence="10">
    <location>
        <begin position="187"/>
        <end position="208"/>
    </location>
</feature>
<keyword evidence="3 10" id="KW-0813">Transport</keyword>
<name>A0ABM1KLM6_GEKJA</name>
<evidence type="ECO:0000256" key="8">
    <source>
        <dbReference type="ARBA" id="ARBA00022989"/>
    </source>
</evidence>
<comment type="function">
    <text evidence="10">Mediates sugar transport across membranes.</text>
</comment>
<dbReference type="Gene3D" id="1.20.1280.290">
    <property type="match status" value="2"/>
</dbReference>
<evidence type="ECO:0000256" key="7">
    <source>
        <dbReference type="ARBA" id="ARBA00022737"/>
    </source>
</evidence>
<evidence type="ECO:0000313" key="12">
    <source>
        <dbReference type="RefSeq" id="XP_015274613.1"/>
    </source>
</evidence>
<keyword evidence="5 10" id="KW-0762">Sugar transport</keyword>
<dbReference type="Proteomes" id="UP000694871">
    <property type="component" value="Unplaced"/>
</dbReference>
<evidence type="ECO:0000256" key="10">
    <source>
        <dbReference type="RuleBase" id="RU910715"/>
    </source>
</evidence>
<sequence length="221" mass="24779">MGPAVLQLLSVACLAFTLGMFGTGLSDLRQMFATQSVENIQFLPFLTTDVNNLSWLSYGFLKGDWTLIIVNAIGAALQTLYILVYFYFSPEKRAVLLKTTGLLAVLLLGYCYFNLLVPDVSTRLARLGLFCSLFTITMYLSPLADLAKIIRTRSTQCISSHFPLTVTTFLASASWTLYGLLLQDLYIAIPNIPGIVTSIIRFWLFWHFPPDPNRPYKLLQA</sequence>
<evidence type="ECO:0000256" key="2">
    <source>
        <dbReference type="ARBA" id="ARBA00007809"/>
    </source>
</evidence>
<feature type="transmembrane region" description="Helical" evidence="10">
    <location>
        <begin position="127"/>
        <end position="150"/>
    </location>
</feature>
<keyword evidence="11" id="KW-1185">Reference proteome</keyword>
<keyword evidence="9 10" id="KW-0472">Membrane</keyword>
<keyword evidence="6 10" id="KW-0812">Transmembrane</keyword>
<evidence type="ECO:0000256" key="1">
    <source>
        <dbReference type="ARBA" id="ARBA00004651"/>
    </source>
</evidence>
<comment type="similarity">
    <text evidence="2 10">Belongs to the SWEET sugar transporter family.</text>
</comment>
<comment type="subcellular location">
    <subcellularLocation>
        <location evidence="1">Cell membrane</location>
        <topology evidence="1">Multi-pass membrane protein</topology>
    </subcellularLocation>
</comment>
<gene>
    <name evidence="12" type="primary">SLC50A1</name>
</gene>
<accession>A0ABM1KLM6</accession>
<feature type="transmembrane region" description="Helical" evidence="10">
    <location>
        <begin position="162"/>
        <end position="181"/>
    </location>
</feature>
<feature type="transmembrane region" description="Helical" evidence="10">
    <location>
        <begin position="95"/>
        <end position="115"/>
    </location>
</feature>
<dbReference type="InterPro" id="IPR004316">
    <property type="entry name" value="SWEET_rpt"/>
</dbReference>
<dbReference type="RefSeq" id="XP_015274613.1">
    <property type="nucleotide sequence ID" value="XM_015419127.1"/>
</dbReference>
<comment type="caution">
    <text evidence="10">Lacks conserved residue(s) required for the propagation of feature annotation.</text>
</comment>
<dbReference type="PANTHER" id="PTHR10791">
    <property type="entry name" value="RAG1-ACTIVATING PROTEIN 1"/>
    <property type="match status" value="1"/>
</dbReference>
<evidence type="ECO:0000256" key="9">
    <source>
        <dbReference type="ARBA" id="ARBA00023136"/>
    </source>
</evidence>
<feature type="transmembrane region" description="Helical" evidence="10">
    <location>
        <begin position="65"/>
        <end position="88"/>
    </location>
</feature>
<dbReference type="GeneID" id="107117091"/>
<dbReference type="PANTHER" id="PTHR10791:SF30">
    <property type="entry name" value="SUGAR TRANSPORTER SWEET1"/>
    <property type="match status" value="1"/>
</dbReference>
<protein>
    <recommendedName>
        <fullName evidence="10">Sugar transporter SWEET</fullName>
    </recommendedName>
</protein>
<dbReference type="InterPro" id="IPR047664">
    <property type="entry name" value="SWEET"/>
</dbReference>
<evidence type="ECO:0000313" key="11">
    <source>
        <dbReference type="Proteomes" id="UP000694871"/>
    </source>
</evidence>
<organism evidence="11 12">
    <name type="scientific">Gekko japonicus</name>
    <name type="common">Schlegel's Japanese gecko</name>
    <dbReference type="NCBI Taxonomy" id="146911"/>
    <lineage>
        <taxon>Eukaryota</taxon>
        <taxon>Metazoa</taxon>
        <taxon>Chordata</taxon>
        <taxon>Craniata</taxon>
        <taxon>Vertebrata</taxon>
        <taxon>Euteleostomi</taxon>
        <taxon>Lepidosauria</taxon>
        <taxon>Squamata</taxon>
        <taxon>Bifurcata</taxon>
        <taxon>Gekkota</taxon>
        <taxon>Gekkonidae</taxon>
        <taxon>Gekkoninae</taxon>
        <taxon>Gekko</taxon>
    </lineage>
</organism>
<evidence type="ECO:0000256" key="5">
    <source>
        <dbReference type="ARBA" id="ARBA00022597"/>
    </source>
</evidence>
<evidence type="ECO:0000256" key="6">
    <source>
        <dbReference type="ARBA" id="ARBA00022692"/>
    </source>
</evidence>
<evidence type="ECO:0000256" key="3">
    <source>
        <dbReference type="ARBA" id="ARBA00022448"/>
    </source>
</evidence>
<proteinExistence type="inferred from homology"/>
<evidence type="ECO:0000256" key="4">
    <source>
        <dbReference type="ARBA" id="ARBA00022475"/>
    </source>
</evidence>
<keyword evidence="8 10" id="KW-1133">Transmembrane helix</keyword>
<keyword evidence="4" id="KW-1003">Cell membrane</keyword>
<reference evidence="12" key="1">
    <citation type="submission" date="2025-08" db="UniProtKB">
        <authorList>
            <consortium name="RefSeq"/>
        </authorList>
    </citation>
    <scope>IDENTIFICATION</scope>
</reference>
<keyword evidence="7" id="KW-0677">Repeat</keyword>